<dbReference type="Proteomes" id="UP000182258">
    <property type="component" value="Unassembled WGS sequence"/>
</dbReference>
<dbReference type="RefSeq" id="WP_046171378.1">
    <property type="nucleotide sequence ID" value="NZ_FOMB01000006.1"/>
</dbReference>
<evidence type="ECO:0000256" key="3">
    <source>
        <dbReference type="ARBA" id="ARBA00022989"/>
    </source>
</evidence>
<reference evidence="7 9" key="1">
    <citation type="submission" date="2015-03" db="EMBL/GenBank/DDBJ databases">
        <authorList>
            <person name="Lepp D."/>
            <person name="Hassan Y.I."/>
            <person name="Li X.-Z."/>
            <person name="Zhou T."/>
        </authorList>
    </citation>
    <scope>NUCLEOTIDE SEQUENCE [LARGE SCALE GENOMIC DNA]</scope>
    <source>
        <strain evidence="7 9">Cr7-05</strain>
    </source>
</reference>
<gene>
    <name evidence="8" type="ORF">SAMN04488059_106103</name>
    <name evidence="7" type="ORF">WH91_12740</name>
</gene>
<evidence type="ECO:0000256" key="1">
    <source>
        <dbReference type="ARBA" id="ARBA00004127"/>
    </source>
</evidence>
<keyword evidence="9" id="KW-1185">Reference proteome</keyword>
<keyword evidence="2 5" id="KW-0812">Transmembrane</keyword>
<dbReference type="STRING" id="728005.SAMN04488059_106103"/>
<dbReference type="GO" id="GO:0012505">
    <property type="term" value="C:endomembrane system"/>
    <property type="evidence" value="ECO:0007669"/>
    <property type="project" value="UniProtKB-SubCell"/>
</dbReference>
<feature type="domain" description="DUF1232" evidence="6">
    <location>
        <begin position="33"/>
        <end position="67"/>
    </location>
</feature>
<evidence type="ECO:0000313" key="9">
    <source>
        <dbReference type="Proteomes" id="UP000033519"/>
    </source>
</evidence>
<feature type="transmembrane region" description="Helical" evidence="5">
    <location>
        <begin position="56"/>
        <end position="79"/>
    </location>
</feature>
<organism evidence="8 10">
    <name type="scientific">Devosia psychrophila</name>
    <dbReference type="NCBI Taxonomy" id="728005"/>
    <lineage>
        <taxon>Bacteria</taxon>
        <taxon>Pseudomonadati</taxon>
        <taxon>Pseudomonadota</taxon>
        <taxon>Alphaproteobacteria</taxon>
        <taxon>Hyphomicrobiales</taxon>
        <taxon>Devosiaceae</taxon>
        <taxon>Devosia</taxon>
    </lineage>
</organism>
<dbReference type="Pfam" id="PF06803">
    <property type="entry name" value="DUF1232"/>
    <property type="match status" value="1"/>
</dbReference>
<dbReference type="Proteomes" id="UP000033519">
    <property type="component" value="Unassembled WGS sequence"/>
</dbReference>
<name>A0A0F5PWB7_9HYPH</name>
<dbReference type="PATRIC" id="fig|728005.3.peg.710"/>
<dbReference type="EMBL" id="FOMB01000006">
    <property type="protein sequence ID" value="SFC52310.1"/>
    <property type="molecule type" value="Genomic_DNA"/>
</dbReference>
<protein>
    <submittedName>
        <fullName evidence="8">Uncharacterized membrane protein YkvA, DUF1232 family</fullName>
    </submittedName>
</protein>
<evidence type="ECO:0000256" key="2">
    <source>
        <dbReference type="ARBA" id="ARBA00022692"/>
    </source>
</evidence>
<evidence type="ECO:0000256" key="5">
    <source>
        <dbReference type="SAM" id="Phobius"/>
    </source>
</evidence>
<evidence type="ECO:0000313" key="10">
    <source>
        <dbReference type="Proteomes" id="UP000182258"/>
    </source>
</evidence>
<reference evidence="8 10" key="2">
    <citation type="submission" date="2016-10" db="EMBL/GenBank/DDBJ databases">
        <authorList>
            <person name="de Groot N.N."/>
        </authorList>
    </citation>
    <scope>NUCLEOTIDE SEQUENCE [LARGE SCALE GENOMIC DNA]</scope>
    <source>
        <strain evidence="8 10">CGMCC 1.10210</strain>
    </source>
</reference>
<dbReference type="OrthoDB" id="9804184at2"/>
<dbReference type="EMBL" id="LAPV01000129">
    <property type="protein sequence ID" value="KKC32686.1"/>
    <property type="molecule type" value="Genomic_DNA"/>
</dbReference>
<dbReference type="AlphaFoldDB" id="A0A0F5PWB7"/>
<evidence type="ECO:0000256" key="4">
    <source>
        <dbReference type="ARBA" id="ARBA00023136"/>
    </source>
</evidence>
<comment type="subcellular location">
    <subcellularLocation>
        <location evidence="1">Endomembrane system</location>
        <topology evidence="1">Multi-pass membrane protein</topology>
    </subcellularLocation>
</comment>
<feature type="transmembrane region" description="Helical" evidence="5">
    <location>
        <begin position="20"/>
        <end position="44"/>
    </location>
</feature>
<accession>A0A0F5PWB7</accession>
<keyword evidence="3 5" id="KW-1133">Transmembrane helix</keyword>
<sequence>MIKMLLPRLVLFRKEVVQLWKAFFAPETPIMLKAATLFVAFYLVNPIDIIPDFIPLAGWIDDIVLVPMMVGWIVSRLPVPVRADMRERNGQTIDGRARRV</sequence>
<keyword evidence="4 5" id="KW-0472">Membrane</keyword>
<proteinExistence type="predicted"/>
<evidence type="ECO:0000259" key="6">
    <source>
        <dbReference type="Pfam" id="PF06803"/>
    </source>
</evidence>
<evidence type="ECO:0000313" key="8">
    <source>
        <dbReference type="EMBL" id="SFC52310.1"/>
    </source>
</evidence>
<dbReference type="InterPro" id="IPR010652">
    <property type="entry name" value="DUF1232"/>
</dbReference>
<evidence type="ECO:0000313" key="7">
    <source>
        <dbReference type="EMBL" id="KKC32686.1"/>
    </source>
</evidence>